<dbReference type="InterPro" id="IPR002559">
    <property type="entry name" value="Transposase_11"/>
</dbReference>
<feature type="domain" description="Transposase InsH N-terminal" evidence="2">
    <location>
        <begin position="19"/>
        <end position="111"/>
    </location>
</feature>
<dbReference type="PANTHER" id="PTHR33408:SF2">
    <property type="entry name" value="TRANSPOSASE DDE DOMAIN-CONTAINING PROTEIN"/>
    <property type="match status" value="1"/>
</dbReference>
<dbReference type="InterPro" id="IPR008490">
    <property type="entry name" value="Transposase_InsH_N"/>
</dbReference>
<evidence type="ECO:0000259" key="2">
    <source>
        <dbReference type="Pfam" id="PF05598"/>
    </source>
</evidence>
<reference evidence="3 4" key="1">
    <citation type="submission" date="2021-03" db="EMBL/GenBank/DDBJ databases">
        <title>Genomic Encyclopedia of Type Strains, Phase IV (KMG-IV): sequencing the most valuable type-strain genomes for metagenomic binning, comparative biology and taxonomic classification.</title>
        <authorList>
            <person name="Goeker M."/>
        </authorList>
    </citation>
    <scope>NUCLEOTIDE SEQUENCE [LARGE SCALE GENOMIC DNA]</scope>
    <source>
        <strain evidence="3 4">DSM 101953</strain>
    </source>
</reference>
<dbReference type="Pfam" id="PF01609">
    <property type="entry name" value="DDE_Tnp_1"/>
    <property type="match status" value="1"/>
</dbReference>
<proteinExistence type="predicted"/>
<dbReference type="Proteomes" id="UP000773462">
    <property type="component" value="Unassembled WGS sequence"/>
</dbReference>
<evidence type="ECO:0000313" key="3">
    <source>
        <dbReference type="EMBL" id="MBP2116451.1"/>
    </source>
</evidence>
<evidence type="ECO:0000259" key="1">
    <source>
        <dbReference type="Pfam" id="PF01609"/>
    </source>
</evidence>
<keyword evidence="4" id="KW-1185">Reference proteome</keyword>
<dbReference type="PANTHER" id="PTHR33408">
    <property type="entry name" value="TRANSPOSASE"/>
    <property type="match status" value="1"/>
</dbReference>
<feature type="domain" description="Transposase IS4-like" evidence="1">
    <location>
        <begin position="241"/>
        <end position="475"/>
    </location>
</feature>
<dbReference type="EMBL" id="JAGGLV010000050">
    <property type="protein sequence ID" value="MBP2116451.1"/>
    <property type="molecule type" value="Genomic_DNA"/>
</dbReference>
<comment type="caution">
    <text evidence="3">The sequence shown here is derived from an EMBL/GenBank/DDBJ whole genome shotgun (WGS) entry which is preliminary data.</text>
</comment>
<dbReference type="Pfam" id="PF05598">
    <property type="entry name" value="DUF772"/>
    <property type="match status" value="1"/>
</dbReference>
<dbReference type="NCBIfam" id="NF033551">
    <property type="entry name" value="transpos_IS1182"/>
    <property type="match status" value="1"/>
</dbReference>
<protein>
    <submittedName>
        <fullName evidence="3">Transposase</fullName>
    </submittedName>
</protein>
<dbReference type="RefSeq" id="WP_209880120.1">
    <property type="nucleotide sequence ID" value="NZ_JAGGLV010000050.1"/>
</dbReference>
<accession>A0ABS4P3U1</accession>
<name>A0ABS4P3U1_9BACL</name>
<organism evidence="3 4">
    <name type="scientific">Paenibacillus silagei</name>
    <dbReference type="NCBI Taxonomy" id="1670801"/>
    <lineage>
        <taxon>Bacteria</taxon>
        <taxon>Bacillati</taxon>
        <taxon>Bacillota</taxon>
        <taxon>Bacilli</taxon>
        <taxon>Bacillales</taxon>
        <taxon>Paenibacillaceae</taxon>
        <taxon>Paenibacillus</taxon>
    </lineage>
</organism>
<evidence type="ECO:0000313" key="4">
    <source>
        <dbReference type="Proteomes" id="UP000773462"/>
    </source>
</evidence>
<sequence length="483" mass="54988">MLPKQQSFILSPYIELYNILIPKDNMLRRMDELVDFSFVYEELNERYCQDNGRTAVDPARMFKYLLLKSIYDLSDGDLVERTKTDLSFKFFLHMAPEEEVIDSSSLSKFRKLRLKDMKLLDLLIGKTVEIAIQQGIIRSKSIIVDATHTKARYTQKSPQEVLRERSKKVRKAIYALDESMKSSFPVKPVTNVLEDEIGYCQDLIEVIEKDGRFTGLPKVKEPFNLLKETVADDVEQLQTSTDPDAKVGHKSADSSFFGYKTHIAMSEERIITAATITTGERNDGKELQTLIEKSKAAGMSVETVIGDTAYSEKDNIAYSTEQGIELVAKLNPQITQGNRRKEDEFDFNKDAGMYVCRAGHLAIRRARQGKKGQGKNQKDTYFYNIEKCKRCPLKEGCYTEGARSKTYSVSIKSNEHAKQAVFQESEAFKVKAKERYKIEAKNSELKHRHGYDVASSSGLVGMEIQGAMAIFTVNLKRILKLME</sequence>
<dbReference type="InterPro" id="IPR047629">
    <property type="entry name" value="IS1182_transpos"/>
</dbReference>
<gene>
    <name evidence="3" type="ORF">J2Z70_006681</name>
</gene>